<comment type="similarity">
    <text evidence="1">Belongs to the ATP-dependent AMP-binding enzyme family.</text>
</comment>
<dbReference type="AlphaFoldDB" id="A0A918IUX0"/>
<dbReference type="RefSeq" id="WP_189633903.1">
    <property type="nucleotide sequence ID" value="NZ_BMYQ01000006.1"/>
</dbReference>
<dbReference type="CDD" id="cd05941">
    <property type="entry name" value="MCS"/>
    <property type="match status" value="1"/>
</dbReference>
<dbReference type="InterPro" id="IPR020845">
    <property type="entry name" value="AMP-binding_CS"/>
</dbReference>
<dbReference type="Pfam" id="PF13193">
    <property type="entry name" value="AMP-binding_C"/>
    <property type="match status" value="1"/>
</dbReference>
<keyword evidence="5" id="KW-1185">Reference proteome</keyword>
<dbReference type="NCBIfam" id="NF005702">
    <property type="entry name" value="PRK07514.1"/>
    <property type="match status" value="1"/>
</dbReference>
<dbReference type="Gene3D" id="3.30.300.30">
    <property type="match status" value="1"/>
</dbReference>
<organism evidence="4 5">
    <name type="scientific">Gemmobacter lanyuensis</name>
    <dbReference type="NCBI Taxonomy" id="1054497"/>
    <lineage>
        <taxon>Bacteria</taxon>
        <taxon>Pseudomonadati</taxon>
        <taxon>Pseudomonadota</taxon>
        <taxon>Alphaproteobacteria</taxon>
        <taxon>Rhodobacterales</taxon>
        <taxon>Paracoccaceae</taxon>
        <taxon>Gemmobacter</taxon>
    </lineage>
</organism>
<dbReference type="GO" id="GO:0031956">
    <property type="term" value="F:medium-chain fatty acid-CoA ligase activity"/>
    <property type="evidence" value="ECO:0007669"/>
    <property type="project" value="TreeGrafter"/>
</dbReference>
<evidence type="ECO:0000259" key="3">
    <source>
        <dbReference type="Pfam" id="PF13193"/>
    </source>
</evidence>
<evidence type="ECO:0000256" key="1">
    <source>
        <dbReference type="ARBA" id="ARBA00006432"/>
    </source>
</evidence>
<gene>
    <name evidence="4" type="ORF">GCM10011452_21890</name>
</gene>
<reference evidence="4" key="1">
    <citation type="journal article" date="2014" name="Int. J. Syst. Evol. Microbiol.">
        <title>Complete genome sequence of Corynebacterium casei LMG S-19264T (=DSM 44701T), isolated from a smear-ripened cheese.</title>
        <authorList>
            <consortium name="US DOE Joint Genome Institute (JGI-PGF)"/>
            <person name="Walter F."/>
            <person name="Albersmeier A."/>
            <person name="Kalinowski J."/>
            <person name="Ruckert C."/>
        </authorList>
    </citation>
    <scope>NUCLEOTIDE SEQUENCE</scope>
    <source>
        <strain evidence="4">KCTC 23714</strain>
    </source>
</reference>
<dbReference type="InterPro" id="IPR045851">
    <property type="entry name" value="AMP-bd_C_sf"/>
</dbReference>
<dbReference type="Gene3D" id="3.40.50.12780">
    <property type="entry name" value="N-terminal domain of ligase-like"/>
    <property type="match status" value="1"/>
</dbReference>
<dbReference type="PANTHER" id="PTHR43201:SF8">
    <property type="entry name" value="ACYL-COA SYNTHETASE FAMILY MEMBER 3"/>
    <property type="match status" value="1"/>
</dbReference>
<evidence type="ECO:0000259" key="2">
    <source>
        <dbReference type="Pfam" id="PF00501"/>
    </source>
</evidence>
<dbReference type="Proteomes" id="UP000628984">
    <property type="component" value="Unassembled WGS sequence"/>
</dbReference>
<dbReference type="InterPro" id="IPR000873">
    <property type="entry name" value="AMP-dep_synth/lig_dom"/>
</dbReference>
<dbReference type="Pfam" id="PF00501">
    <property type="entry name" value="AMP-binding"/>
    <property type="match status" value="1"/>
</dbReference>
<dbReference type="PANTHER" id="PTHR43201">
    <property type="entry name" value="ACYL-COA SYNTHETASE"/>
    <property type="match status" value="1"/>
</dbReference>
<dbReference type="InterPro" id="IPR025110">
    <property type="entry name" value="AMP-bd_C"/>
</dbReference>
<accession>A0A918IUX0</accession>
<comment type="caution">
    <text evidence="4">The sequence shown here is derived from an EMBL/GenBank/DDBJ whole genome shotgun (WGS) entry which is preliminary data.</text>
</comment>
<feature type="domain" description="AMP-binding enzyme C-terminal" evidence="3">
    <location>
        <begin position="411"/>
        <end position="486"/>
    </location>
</feature>
<dbReference type="PROSITE" id="PS00455">
    <property type="entry name" value="AMP_BINDING"/>
    <property type="match status" value="1"/>
</dbReference>
<dbReference type="SUPFAM" id="SSF56801">
    <property type="entry name" value="Acetyl-CoA synthetase-like"/>
    <property type="match status" value="1"/>
</dbReference>
<name>A0A918IUX0_9RHOB</name>
<reference evidence="4" key="2">
    <citation type="submission" date="2020-09" db="EMBL/GenBank/DDBJ databases">
        <authorList>
            <person name="Sun Q."/>
            <person name="Kim S."/>
        </authorList>
    </citation>
    <scope>NUCLEOTIDE SEQUENCE</scope>
    <source>
        <strain evidence="4">KCTC 23714</strain>
    </source>
</reference>
<feature type="domain" description="AMP-dependent synthetase/ligase" evidence="2">
    <location>
        <begin position="17"/>
        <end position="360"/>
    </location>
</feature>
<proteinExistence type="inferred from homology"/>
<dbReference type="EMBL" id="BMYQ01000006">
    <property type="protein sequence ID" value="GGW33079.1"/>
    <property type="molecule type" value="Genomic_DNA"/>
</dbReference>
<dbReference type="GO" id="GO:0006631">
    <property type="term" value="P:fatty acid metabolic process"/>
    <property type="evidence" value="ECO:0007669"/>
    <property type="project" value="TreeGrafter"/>
</dbReference>
<evidence type="ECO:0000313" key="4">
    <source>
        <dbReference type="EMBL" id="GGW33079.1"/>
    </source>
</evidence>
<protein>
    <submittedName>
        <fullName evidence="4">Malonyl-CoA synthase</fullName>
    </submittedName>
</protein>
<sequence length="502" mass="54282">MPNTLFDALFAPLATRDDDFLILPDGGTITGRAFLAMVARQAHALRAAGLGVGDRIAVQVAKSPEALAVYGAAVALGAIFLPLNTAYTAEEVDYFLGNATPRIFLCDGARRAALEGVAARHGAQVLTLNADGSGSLTEAAAGQGAEITPADRSPEDLAAFLYTSGTTGRSKGAMLTHRNLLSNAEVLVDLWRFTDQDVLLHALPIFHTHGLFVASNISLLTGGKMIFLPGFDLDTVLRLLPQANTMMGVPTFYTRLLDDPRFDRDLVGHFRLFISGSAPLLAETHQAFEARTGHRILERYGMTETNMNTSNPYDGDRRAGTVGFPLPGVELRVMKGDTELPQGDVGVIEVRGPNVFKGYWQMPEKTREELRPDGWFITGDLGRVDADGYVQIVGRAKDLVISGGFNIYPKEVELLLDEVPGVLESAVIGVPHPDFGEAVFAVLVAQKGAELSADAALAAIRDRLARFKQPKAAVVVAALPRNTMGKVQKNLLRDQYRDWFTR</sequence>
<dbReference type="InterPro" id="IPR042099">
    <property type="entry name" value="ANL_N_sf"/>
</dbReference>
<evidence type="ECO:0000313" key="5">
    <source>
        <dbReference type="Proteomes" id="UP000628984"/>
    </source>
</evidence>